<gene>
    <name evidence="1" type="ORF">LOD99_10882</name>
</gene>
<comment type="caution">
    <text evidence="1">The sequence shown here is derived from an EMBL/GenBank/DDBJ whole genome shotgun (WGS) entry which is preliminary data.</text>
</comment>
<dbReference type="GO" id="GO:0003676">
    <property type="term" value="F:nucleic acid binding"/>
    <property type="evidence" value="ECO:0007669"/>
    <property type="project" value="InterPro"/>
</dbReference>
<name>A0AAV7KCE6_9METZ</name>
<organism evidence="1 2">
    <name type="scientific">Oopsacas minuta</name>
    <dbReference type="NCBI Taxonomy" id="111878"/>
    <lineage>
        <taxon>Eukaryota</taxon>
        <taxon>Metazoa</taxon>
        <taxon>Porifera</taxon>
        <taxon>Hexactinellida</taxon>
        <taxon>Hexasterophora</taxon>
        <taxon>Lyssacinosida</taxon>
        <taxon>Leucopsacidae</taxon>
        <taxon>Oopsacas</taxon>
    </lineage>
</organism>
<reference evidence="1 2" key="1">
    <citation type="journal article" date="2023" name="BMC Biol.">
        <title>The compact genome of the sponge Oopsacas minuta (Hexactinellida) is lacking key metazoan core genes.</title>
        <authorList>
            <person name="Santini S."/>
            <person name="Schenkelaars Q."/>
            <person name="Jourda C."/>
            <person name="Duchesne M."/>
            <person name="Belahbib H."/>
            <person name="Rocher C."/>
            <person name="Selva M."/>
            <person name="Riesgo A."/>
            <person name="Vervoort M."/>
            <person name="Leys S.P."/>
            <person name="Kodjabachian L."/>
            <person name="Le Bivic A."/>
            <person name="Borchiellini C."/>
            <person name="Claverie J.M."/>
            <person name="Renard E."/>
        </authorList>
    </citation>
    <scope>NUCLEOTIDE SEQUENCE [LARGE SCALE GENOMIC DNA]</scope>
    <source>
        <strain evidence="1">SPO-2</strain>
    </source>
</reference>
<protein>
    <recommendedName>
        <fullName evidence="3">Tc1-like transposase DDE domain-containing protein</fullName>
    </recommendedName>
</protein>
<dbReference type="AlphaFoldDB" id="A0AAV7KCE6"/>
<sequence>MEDWKKVIWSDESPFELYATPNRDNDRVWAKTTKDVPRILSVKFPLKINVWGLMSHQALSELHIIPQGQTVKSLYYRDEILANTCRDAINRTETMGLISEQPMLGYMSDFIFMQDGSPVHTTKMTLKWCRDSLNWLWENGDWLGNSPDLNQIENLWSILKERANEKGQMTNRNQLIESAKLA</sequence>
<accession>A0AAV7KCE6</accession>
<dbReference type="EMBL" id="JAKMXF010000070">
    <property type="protein sequence ID" value="KAI6658922.1"/>
    <property type="molecule type" value="Genomic_DNA"/>
</dbReference>
<proteinExistence type="predicted"/>
<evidence type="ECO:0008006" key="3">
    <source>
        <dbReference type="Google" id="ProtNLM"/>
    </source>
</evidence>
<dbReference type="PANTHER" id="PTHR47326:SF1">
    <property type="entry name" value="HTH PSQ-TYPE DOMAIN-CONTAINING PROTEIN"/>
    <property type="match status" value="1"/>
</dbReference>
<dbReference type="Gene3D" id="3.30.420.10">
    <property type="entry name" value="Ribonuclease H-like superfamily/Ribonuclease H"/>
    <property type="match status" value="1"/>
</dbReference>
<dbReference type="InterPro" id="IPR036397">
    <property type="entry name" value="RNaseH_sf"/>
</dbReference>
<keyword evidence="2" id="KW-1185">Reference proteome</keyword>
<dbReference type="Proteomes" id="UP001165289">
    <property type="component" value="Unassembled WGS sequence"/>
</dbReference>
<evidence type="ECO:0000313" key="1">
    <source>
        <dbReference type="EMBL" id="KAI6658922.1"/>
    </source>
</evidence>
<evidence type="ECO:0000313" key="2">
    <source>
        <dbReference type="Proteomes" id="UP001165289"/>
    </source>
</evidence>
<dbReference type="PANTHER" id="PTHR47326">
    <property type="entry name" value="TRANSPOSABLE ELEMENT TC3 TRANSPOSASE-LIKE PROTEIN"/>
    <property type="match status" value="1"/>
</dbReference>